<dbReference type="VEuPathDB" id="ToxoDB:ETH_00010835"/>
<dbReference type="AlphaFoldDB" id="A0A089WXE4"/>
<keyword evidence="1" id="KW-0732">Signal</keyword>
<accession>A0A089WXE4</accession>
<protein>
    <submittedName>
        <fullName evidence="2">Surface antigen SAG D09</fullName>
    </submittedName>
</protein>
<sequence>MARLSFVSPLSLSLLFGQQAVRAQDYPTAVTLDCKEAMNKLRKAAGLPAFEDAVGDTFVLPAYSHEESRAAPVAETLWKTEICPKVLGGGRSRNVTEAVKLTGNFAYYPVTDGKKECSDAVEYWKGGLSQFNDTIPPTFQALNDPVVYNDRAVSFVALYNPKTSPVVSCVLLQCPNAGVGGRRLAAGTTDAVICLTNPAPLEARSQPFDDEQWKKIVDSLSLSEEEEEKGGVSPVVPSVALISAAVISAFALF</sequence>
<dbReference type="VEuPathDB" id="ToxoDB:ETH2_1143600"/>
<dbReference type="Pfam" id="PF11054">
    <property type="entry name" value="Surface_antigen"/>
    <property type="match status" value="1"/>
</dbReference>
<feature type="chain" id="PRO_5001851303" evidence="1">
    <location>
        <begin position="24"/>
        <end position="253"/>
    </location>
</feature>
<organism evidence="2">
    <name type="scientific">Eimeria tenella</name>
    <name type="common">Coccidian parasite</name>
    <dbReference type="NCBI Taxonomy" id="5802"/>
    <lineage>
        <taxon>Eukaryota</taxon>
        <taxon>Sar</taxon>
        <taxon>Alveolata</taxon>
        <taxon>Apicomplexa</taxon>
        <taxon>Conoidasida</taxon>
        <taxon>Coccidia</taxon>
        <taxon>Eucoccidiorida</taxon>
        <taxon>Eimeriorina</taxon>
        <taxon>Eimeriidae</taxon>
        <taxon>Eimeria</taxon>
    </lineage>
</organism>
<evidence type="ECO:0000313" key="2">
    <source>
        <dbReference type="EMBL" id="AIR91965.1"/>
    </source>
</evidence>
<dbReference type="InterPro" id="IPR021288">
    <property type="entry name" value="Surface_antigen"/>
</dbReference>
<name>A0A089WXE4_EIMTE</name>
<reference evidence="2" key="1">
    <citation type="submission" date="2013-10" db="EMBL/GenBank/DDBJ databases">
        <authorList>
            <person name="Banerjee P.S."/>
            <person name="Kundu K."/>
            <person name="Mandal M."/>
            <person name="Kumar S."/>
            <person name="Garg R."/>
            <person name="Maurya P.S."/>
            <person name="Tomley F."/>
            <person name="Blake D.P."/>
            <person name="Clarke E."/>
        </authorList>
    </citation>
    <scope>NUCLEOTIDE SEQUENCE</scope>
    <source>
        <strain evidence="2">India-2</strain>
    </source>
</reference>
<proteinExistence type="predicted"/>
<dbReference type="EMBL" id="KF718808">
    <property type="protein sequence ID" value="AIR91965.1"/>
    <property type="molecule type" value="Genomic_DNA"/>
</dbReference>
<feature type="signal peptide" evidence="1">
    <location>
        <begin position="1"/>
        <end position="23"/>
    </location>
</feature>
<evidence type="ECO:0000256" key="1">
    <source>
        <dbReference type="SAM" id="SignalP"/>
    </source>
</evidence>